<dbReference type="Pfam" id="PF00072">
    <property type="entry name" value="Response_reg"/>
    <property type="match status" value="1"/>
</dbReference>
<evidence type="ECO:0000256" key="3">
    <source>
        <dbReference type="ARBA" id="ARBA00023015"/>
    </source>
</evidence>
<name>A0A1M5S2L7_9BACT</name>
<dbReference type="InterPro" id="IPR025662">
    <property type="entry name" value="Sigma_54_int_dom_ATP-bd_1"/>
</dbReference>
<proteinExistence type="predicted"/>
<dbReference type="EMBL" id="FQXS01000001">
    <property type="protein sequence ID" value="SHH32691.1"/>
    <property type="molecule type" value="Genomic_DNA"/>
</dbReference>
<dbReference type="GO" id="GO:0043565">
    <property type="term" value="F:sequence-specific DNA binding"/>
    <property type="evidence" value="ECO:0007669"/>
    <property type="project" value="InterPro"/>
</dbReference>
<dbReference type="PROSITE" id="PS00676">
    <property type="entry name" value="SIGMA54_INTERACT_2"/>
    <property type="match status" value="1"/>
</dbReference>
<dbReference type="GO" id="GO:0005524">
    <property type="term" value="F:ATP binding"/>
    <property type="evidence" value="ECO:0007669"/>
    <property type="project" value="UniProtKB-KW"/>
</dbReference>
<dbReference type="Pfam" id="PF02954">
    <property type="entry name" value="HTH_8"/>
    <property type="match status" value="1"/>
</dbReference>
<dbReference type="AlphaFoldDB" id="A0A1M5S2L7"/>
<dbReference type="InterPro" id="IPR009057">
    <property type="entry name" value="Homeodomain-like_sf"/>
</dbReference>
<dbReference type="Gene3D" id="3.40.50.2300">
    <property type="match status" value="1"/>
</dbReference>
<protein>
    <submittedName>
        <fullName evidence="9">Two-component system, NtrC family, response regulator GlrR</fullName>
    </submittedName>
</protein>
<dbReference type="GO" id="GO:0000160">
    <property type="term" value="P:phosphorelay signal transduction system"/>
    <property type="evidence" value="ECO:0007669"/>
    <property type="project" value="InterPro"/>
</dbReference>
<dbReference type="InterPro" id="IPR058031">
    <property type="entry name" value="AAA_lid_NorR"/>
</dbReference>
<evidence type="ECO:0000256" key="4">
    <source>
        <dbReference type="ARBA" id="ARBA00023125"/>
    </source>
</evidence>
<dbReference type="FunFam" id="3.40.50.300:FF:000006">
    <property type="entry name" value="DNA-binding transcriptional regulator NtrC"/>
    <property type="match status" value="1"/>
</dbReference>
<dbReference type="STRING" id="1121409.SAMN02745124_00130"/>
<dbReference type="SUPFAM" id="SSF46689">
    <property type="entry name" value="Homeodomain-like"/>
    <property type="match status" value="1"/>
</dbReference>
<feature type="domain" description="Sigma-54 factor interaction" evidence="7">
    <location>
        <begin position="159"/>
        <end position="388"/>
    </location>
</feature>
<dbReference type="InterPro" id="IPR027417">
    <property type="entry name" value="P-loop_NTPase"/>
</dbReference>
<dbReference type="SMART" id="SM00448">
    <property type="entry name" value="REC"/>
    <property type="match status" value="1"/>
</dbReference>
<dbReference type="RefSeq" id="WP_084540356.1">
    <property type="nucleotide sequence ID" value="NZ_FQXS01000001.1"/>
</dbReference>
<sequence>MRTTSKTMTKTHNRDEKVILILDDHSARSRKISEYLQSAGYQVVPAADRKKALTLIRRQVFDLAVINDQHNGEDGFLLMDELRETQHGLPTIIVAGQGSIERAVEVMKHGACHYLVGPVDGPQLAGQIEQCLGLRQKEPVGRPKPSSPQPELAPSCARIIAHSDVMKDVLAKIGQVAVSDANVYIEGESGTGKELVARCLHGASRRKDGPFIAINCAAIPENLLESELLGYEKGAFTGADGRRDGLFAQAHGGTFFLDELAELPLSMQAKLLRILEEREFYPLGSNRKVTVDVRIIAASNRRLEQQMKEGRFREDLYYRVRVIPITLPPLRERKEDILPLAHYFLEQFSRDSGKSVQHIAPAAARKLMAADWPGNIRELENTIEYAVALADGDTITPELVSGSLSAENDTPPLRHAKADFEKDYLIQILERHRGIVSRAASEAGKHRADFYALLRKHNLSVNDFRTN</sequence>
<dbReference type="GO" id="GO:0006355">
    <property type="term" value="P:regulation of DNA-templated transcription"/>
    <property type="evidence" value="ECO:0007669"/>
    <property type="project" value="InterPro"/>
</dbReference>
<dbReference type="Proteomes" id="UP000184139">
    <property type="component" value="Unassembled WGS sequence"/>
</dbReference>
<keyword evidence="2" id="KW-0067">ATP-binding</keyword>
<dbReference type="SUPFAM" id="SSF52540">
    <property type="entry name" value="P-loop containing nucleoside triphosphate hydrolases"/>
    <property type="match status" value="1"/>
</dbReference>
<dbReference type="PROSITE" id="PS50045">
    <property type="entry name" value="SIGMA54_INTERACT_4"/>
    <property type="match status" value="1"/>
</dbReference>
<feature type="domain" description="Response regulatory" evidence="8">
    <location>
        <begin position="18"/>
        <end position="132"/>
    </location>
</feature>
<dbReference type="PROSITE" id="PS50110">
    <property type="entry name" value="RESPONSE_REGULATORY"/>
    <property type="match status" value="1"/>
</dbReference>
<evidence type="ECO:0000256" key="6">
    <source>
        <dbReference type="PROSITE-ProRule" id="PRU00169"/>
    </source>
</evidence>
<organism evidence="9 10">
    <name type="scientific">Desulfofustis glycolicus DSM 9705</name>
    <dbReference type="NCBI Taxonomy" id="1121409"/>
    <lineage>
        <taxon>Bacteria</taxon>
        <taxon>Pseudomonadati</taxon>
        <taxon>Thermodesulfobacteriota</taxon>
        <taxon>Desulfobulbia</taxon>
        <taxon>Desulfobulbales</taxon>
        <taxon>Desulfocapsaceae</taxon>
        <taxon>Desulfofustis</taxon>
    </lineage>
</organism>
<evidence type="ECO:0000313" key="9">
    <source>
        <dbReference type="EMBL" id="SHH32691.1"/>
    </source>
</evidence>
<dbReference type="InterPro" id="IPR025943">
    <property type="entry name" value="Sigma_54_int_dom_ATP-bd_2"/>
</dbReference>
<keyword evidence="10" id="KW-1185">Reference proteome</keyword>
<dbReference type="PROSITE" id="PS00688">
    <property type="entry name" value="SIGMA54_INTERACT_3"/>
    <property type="match status" value="1"/>
</dbReference>
<keyword evidence="3" id="KW-0805">Transcription regulation</keyword>
<accession>A0A1M5S2L7</accession>
<dbReference type="SMART" id="SM00382">
    <property type="entry name" value="AAA"/>
    <property type="match status" value="1"/>
</dbReference>
<evidence type="ECO:0000256" key="5">
    <source>
        <dbReference type="ARBA" id="ARBA00023163"/>
    </source>
</evidence>
<reference evidence="9 10" key="1">
    <citation type="submission" date="2016-11" db="EMBL/GenBank/DDBJ databases">
        <authorList>
            <person name="Jaros S."/>
            <person name="Januszkiewicz K."/>
            <person name="Wedrychowicz H."/>
        </authorList>
    </citation>
    <scope>NUCLEOTIDE SEQUENCE [LARGE SCALE GENOMIC DNA]</scope>
    <source>
        <strain evidence="9 10">DSM 9705</strain>
    </source>
</reference>
<evidence type="ECO:0000256" key="1">
    <source>
        <dbReference type="ARBA" id="ARBA00022741"/>
    </source>
</evidence>
<dbReference type="OrthoDB" id="9763792at2"/>
<evidence type="ECO:0000259" key="7">
    <source>
        <dbReference type="PROSITE" id="PS50045"/>
    </source>
</evidence>
<keyword evidence="4" id="KW-0238">DNA-binding</keyword>
<dbReference type="InterPro" id="IPR002197">
    <property type="entry name" value="HTH_Fis"/>
</dbReference>
<dbReference type="InterPro" id="IPR002078">
    <property type="entry name" value="Sigma_54_int"/>
</dbReference>
<dbReference type="SUPFAM" id="SSF52172">
    <property type="entry name" value="CheY-like"/>
    <property type="match status" value="1"/>
</dbReference>
<dbReference type="InterPro" id="IPR011006">
    <property type="entry name" value="CheY-like_superfamily"/>
</dbReference>
<dbReference type="InterPro" id="IPR001789">
    <property type="entry name" value="Sig_transdc_resp-reg_receiver"/>
</dbReference>
<evidence type="ECO:0000256" key="2">
    <source>
        <dbReference type="ARBA" id="ARBA00022840"/>
    </source>
</evidence>
<keyword evidence="1" id="KW-0547">Nucleotide-binding</keyword>
<comment type="caution">
    <text evidence="6">Lacks conserved residue(s) required for the propagation of feature annotation.</text>
</comment>
<gene>
    <name evidence="9" type="ORF">SAMN02745124_00130</name>
</gene>
<dbReference type="Gene3D" id="1.10.8.60">
    <property type="match status" value="1"/>
</dbReference>
<dbReference type="Gene3D" id="3.40.50.300">
    <property type="entry name" value="P-loop containing nucleotide triphosphate hydrolases"/>
    <property type="match status" value="1"/>
</dbReference>
<dbReference type="PROSITE" id="PS00675">
    <property type="entry name" value="SIGMA54_INTERACT_1"/>
    <property type="match status" value="1"/>
</dbReference>
<evidence type="ECO:0000313" key="10">
    <source>
        <dbReference type="Proteomes" id="UP000184139"/>
    </source>
</evidence>
<dbReference type="InterPro" id="IPR003593">
    <property type="entry name" value="AAA+_ATPase"/>
</dbReference>
<dbReference type="Gene3D" id="1.10.10.60">
    <property type="entry name" value="Homeodomain-like"/>
    <property type="match status" value="1"/>
</dbReference>
<dbReference type="InterPro" id="IPR025944">
    <property type="entry name" value="Sigma_54_int_dom_CS"/>
</dbReference>
<dbReference type="Pfam" id="PF00158">
    <property type="entry name" value="Sigma54_activat"/>
    <property type="match status" value="1"/>
</dbReference>
<keyword evidence="5" id="KW-0804">Transcription</keyword>
<dbReference type="PANTHER" id="PTHR32071">
    <property type="entry name" value="TRANSCRIPTIONAL REGULATORY PROTEIN"/>
    <property type="match status" value="1"/>
</dbReference>
<dbReference type="CDD" id="cd00009">
    <property type="entry name" value="AAA"/>
    <property type="match status" value="1"/>
</dbReference>
<dbReference type="Pfam" id="PF25601">
    <property type="entry name" value="AAA_lid_14"/>
    <property type="match status" value="1"/>
</dbReference>
<evidence type="ECO:0000259" key="8">
    <source>
        <dbReference type="PROSITE" id="PS50110"/>
    </source>
</evidence>